<dbReference type="Pfam" id="PF13692">
    <property type="entry name" value="Glyco_trans_1_4"/>
    <property type="match status" value="1"/>
</dbReference>
<sequence length="427" mass="47242">MPTRFLLVSTHTEQVTGYSKVSYNLLKQLATLHPVVKVFHFGFQRSPARTPKPVRPLTNIVQYDAAANEEPREQGFGFNKFKEYVDTVTPDIVMIYNDPIVVNQFLEAIKDLPRTFKVWVYLDQVYEGADMGLLRGIENRADRILCFTDSWKAHLKTRLTTATLPIDVLGHGVDMLTYKAPTPAERMAFRKQVNIPGDGIVFLNVNRNSQRKRLDLSIMGFARILKANPKCYMIIMTGLKPEGGAYYNPLQIFLNELSLLGLEPSEYGQRLLTIDTTPPNVYYTDETINQMYGASDIGVNTSNGEGFGLCQLEHMATGAPQVVMDVGGYKSFLEDGSTGVFVKPSTYEYLQQNAGVGLTQASATADEVAEAMRKAIGMLSPETSAKCIKAAADRPWSRVCDEFLESIISPASPVPPSSSSAPTPRAS</sequence>
<dbReference type="EMBL" id="MN740813">
    <property type="protein sequence ID" value="QHU13085.1"/>
    <property type="molecule type" value="Genomic_DNA"/>
</dbReference>
<dbReference type="GO" id="GO:0016757">
    <property type="term" value="F:glycosyltransferase activity"/>
    <property type="evidence" value="ECO:0007669"/>
    <property type="project" value="TreeGrafter"/>
</dbReference>
<dbReference type="Gene3D" id="3.40.50.2000">
    <property type="entry name" value="Glycogen Phosphorylase B"/>
    <property type="match status" value="1"/>
</dbReference>
<name>A0A6C0K4U7_9ZZZZ</name>
<proteinExistence type="predicted"/>
<dbReference type="Gene3D" id="3.40.50.11930">
    <property type="match status" value="1"/>
</dbReference>
<dbReference type="SUPFAM" id="SSF53756">
    <property type="entry name" value="UDP-Glycosyltransferase/glycogen phosphorylase"/>
    <property type="match status" value="1"/>
</dbReference>
<dbReference type="CDD" id="cd03801">
    <property type="entry name" value="GT4_PimA-like"/>
    <property type="match status" value="1"/>
</dbReference>
<dbReference type="AlphaFoldDB" id="A0A6C0K4U7"/>
<dbReference type="InterPro" id="IPR050194">
    <property type="entry name" value="Glycosyltransferase_grp1"/>
</dbReference>
<dbReference type="PANTHER" id="PTHR45947">
    <property type="entry name" value="SULFOQUINOVOSYL TRANSFERASE SQD2"/>
    <property type="match status" value="1"/>
</dbReference>
<evidence type="ECO:0000313" key="1">
    <source>
        <dbReference type="EMBL" id="QHU13085.1"/>
    </source>
</evidence>
<dbReference type="PANTHER" id="PTHR45947:SF3">
    <property type="entry name" value="SULFOQUINOVOSYL TRANSFERASE SQD2"/>
    <property type="match status" value="1"/>
</dbReference>
<reference evidence="1" key="1">
    <citation type="journal article" date="2020" name="Nature">
        <title>Giant virus diversity and host interactions through global metagenomics.</title>
        <authorList>
            <person name="Schulz F."/>
            <person name="Roux S."/>
            <person name="Paez-Espino D."/>
            <person name="Jungbluth S."/>
            <person name="Walsh D.A."/>
            <person name="Denef V.J."/>
            <person name="McMahon K.D."/>
            <person name="Konstantinidis K.T."/>
            <person name="Eloe-Fadrosh E.A."/>
            <person name="Kyrpides N.C."/>
            <person name="Woyke T."/>
        </authorList>
    </citation>
    <scope>NUCLEOTIDE SEQUENCE</scope>
    <source>
        <strain evidence="1">GVMAG-S-1101176-114</strain>
    </source>
</reference>
<protein>
    <submittedName>
        <fullName evidence="1">Uncharacterized protein</fullName>
    </submittedName>
</protein>
<organism evidence="1">
    <name type="scientific">viral metagenome</name>
    <dbReference type="NCBI Taxonomy" id="1070528"/>
    <lineage>
        <taxon>unclassified sequences</taxon>
        <taxon>metagenomes</taxon>
        <taxon>organismal metagenomes</taxon>
    </lineage>
</organism>
<accession>A0A6C0K4U7</accession>